<protein>
    <recommendedName>
        <fullName evidence="3">Metallophosphoesterase</fullName>
    </recommendedName>
</protein>
<dbReference type="EMBL" id="JAVRFF010000011">
    <property type="protein sequence ID" value="MDT0472801.1"/>
    <property type="molecule type" value="Genomic_DNA"/>
</dbReference>
<dbReference type="RefSeq" id="WP_311634949.1">
    <property type="nucleotide sequence ID" value="NZ_JAVRFF010000011.1"/>
</dbReference>
<dbReference type="Proteomes" id="UP001180489">
    <property type="component" value="Unassembled WGS sequence"/>
</dbReference>
<evidence type="ECO:0000313" key="1">
    <source>
        <dbReference type="EMBL" id="MDT0472801.1"/>
    </source>
</evidence>
<dbReference type="InterPro" id="IPR029052">
    <property type="entry name" value="Metallo-depent_PP-like"/>
</dbReference>
<accession>A0ABU2UIK5</accession>
<dbReference type="SUPFAM" id="SSF56300">
    <property type="entry name" value="Metallo-dependent phosphatases"/>
    <property type="match status" value="1"/>
</dbReference>
<proteinExistence type="predicted"/>
<keyword evidence="2" id="KW-1185">Reference proteome</keyword>
<organism evidence="1 2">
    <name type="scientific">Streptomyces hintoniae</name>
    <dbReference type="NCBI Taxonomy" id="3075521"/>
    <lineage>
        <taxon>Bacteria</taxon>
        <taxon>Bacillati</taxon>
        <taxon>Actinomycetota</taxon>
        <taxon>Actinomycetes</taxon>
        <taxon>Kitasatosporales</taxon>
        <taxon>Streptomycetaceae</taxon>
        <taxon>Streptomyces</taxon>
    </lineage>
</organism>
<reference evidence="1" key="1">
    <citation type="submission" date="2024-05" db="EMBL/GenBank/DDBJ databases">
        <title>30 novel species of actinomycetes from the DSMZ collection.</title>
        <authorList>
            <person name="Nouioui I."/>
        </authorList>
    </citation>
    <scope>NUCLEOTIDE SEQUENCE</scope>
    <source>
        <strain evidence="1">DSM 41014</strain>
    </source>
</reference>
<sequence>MQIPYHDRRALKNVLNFIGEYQPDEVHSVGDEVDFPQISRWTRGMEGEYRGDLQGHCDAFERVFARPLRATFTGPVHFERSNHMDRPLAYVRTRAPGLMGLQALKVPSLLNFEKYGIQWHEEPYEVAPGWLIAHGDEGASSRIPGGTAIALARKWGYSVVCGHTHKLGLQHEHMAVNSKITKERFGFEVGNLMDMKSAVYLRAGHANWQQGFGILYVEKNRVTPAPVVIKPNGTFVVEGKTYGHKAA</sequence>
<comment type="caution">
    <text evidence="1">The sequence shown here is derived from an EMBL/GenBank/DDBJ whole genome shotgun (WGS) entry which is preliminary data.</text>
</comment>
<evidence type="ECO:0000313" key="2">
    <source>
        <dbReference type="Proteomes" id="UP001180489"/>
    </source>
</evidence>
<name>A0ABU2UIK5_9ACTN</name>
<evidence type="ECO:0008006" key="3">
    <source>
        <dbReference type="Google" id="ProtNLM"/>
    </source>
</evidence>
<gene>
    <name evidence="1" type="ORF">RM863_11765</name>
</gene>